<reference evidence="1" key="2">
    <citation type="submission" date="2018-07" db="EMBL/GenBank/DDBJ databases">
        <authorList>
            <consortium name="NARMS: The National Antimicrobial Resistance Monitoring System"/>
        </authorList>
    </citation>
    <scope>NUCLEOTIDE SEQUENCE</scope>
    <source>
        <strain evidence="1">CVM N57113F</strain>
    </source>
</reference>
<dbReference type="EMBL" id="AAMHXE010000001">
    <property type="protein sequence ID" value="EDH5176358.1"/>
    <property type="molecule type" value="Genomic_DNA"/>
</dbReference>
<evidence type="ECO:0000313" key="2">
    <source>
        <dbReference type="EMBL" id="EDH5176358.1"/>
    </source>
</evidence>
<proteinExistence type="predicted"/>
<organism evidence="1">
    <name type="scientific">Salmonella enterica subsp. enterica serovar Altona</name>
    <dbReference type="NCBI Taxonomy" id="1151173"/>
    <lineage>
        <taxon>Bacteria</taxon>
        <taxon>Pseudomonadati</taxon>
        <taxon>Pseudomonadota</taxon>
        <taxon>Gammaproteobacteria</taxon>
        <taxon>Enterobacterales</taxon>
        <taxon>Enterobacteriaceae</taxon>
        <taxon>Salmonella</taxon>
    </lineage>
</organism>
<sequence length="258" mass="29337">MTKKINHYHGSPIWGGTGSVCKIAVEGSGSFVSFLRPDQIELSLNYADRVAIDNGAFPAWRRGLKINWTHFYTWLMRFYHHENLEFFVIPDVVEGGEGDNDRLICELPSMFRDKAAPVWHLHESLERLVALCETWPRVCFGSSGQYAAIRTARWHRRMSEAFTEIYIKRQLRTKIHGLRMLDGRVLGNYPLDTADSTNLACNVPKTEQKYPELTLQLRALGCSELQVKEGRCAVLKNAIESVTPPTIEQWINSAAQAA</sequence>
<accession>A0A3V4SGN5</accession>
<reference evidence="2" key="1">
    <citation type="submission" date="2018-07" db="EMBL/GenBank/DDBJ databases">
        <authorList>
            <consortium name="GenomeTrakr network: Whole genome sequencing for foodborne pathogen traceback"/>
        </authorList>
    </citation>
    <scope>NUCLEOTIDE SEQUENCE</scope>
    <source>
        <strain evidence="2">FSIS1701107</strain>
    </source>
</reference>
<evidence type="ECO:0000313" key="1">
    <source>
        <dbReference type="EMBL" id="ECT5876413.1"/>
    </source>
</evidence>
<dbReference type="EMBL" id="AAKNFY010000002">
    <property type="protein sequence ID" value="ECT5876413.1"/>
    <property type="molecule type" value="Genomic_DNA"/>
</dbReference>
<dbReference type="AlphaFoldDB" id="A0A3V4SGN5"/>
<protein>
    <submittedName>
        <fullName evidence="1">Uncharacterized protein</fullName>
    </submittedName>
</protein>
<dbReference type="RefSeq" id="WP_116525929.1">
    <property type="nucleotide sequence ID" value="NZ_JADDHZ010000008.1"/>
</dbReference>
<name>A0A3V4SGN5_SALET</name>
<comment type="caution">
    <text evidence="1">The sequence shown here is derived from an EMBL/GenBank/DDBJ whole genome shotgun (WGS) entry which is preliminary data.</text>
</comment>
<gene>
    <name evidence="1" type="ORF">A3Z14_05575</name>
    <name evidence="2" type="ORF">CB082_02880</name>
</gene>